<keyword evidence="8 11" id="KW-0460">Magnesium</keyword>
<proteinExistence type="inferred from homology"/>
<evidence type="ECO:0000256" key="9">
    <source>
        <dbReference type="ARBA" id="ARBA00031306"/>
    </source>
</evidence>
<dbReference type="Gene3D" id="3.10.520.10">
    <property type="entry name" value="ApbE-like domains"/>
    <property type="match status" value="1"/>
</dbReference>
<keyword evidence="5 11" id="KW-0808">Transferase</keyword>
<evidence type="ECO:0000313" key="13">
    <source>
        <dbReference type="Proteomes" id="UP001060039"/>
    </source>
</evidence>
<gene>
    <name evidence="12" type="ORF">NNL39_05225</name>
</gene>
<dbReference type="GO" id="GO:0016740">
    <property type="term" value="F:transferase activity"/>
    <property type="evidence" value="ECO:0007669"/>
    <property type="project" value="UniProtKB-KW"/>
</dbReference>
<dbReference type="Pfam" id="PF02424">
    <property type="entry name" value="ApbE"/>
    <property type="match status" value="1"/>
</dbReference>
<evidence type="ECO:0000256" key="3">
    <source>
        <dbReference type="ARBA" id="ARBA00016337"/>
    </source>
</evidence>
<evidence type="ECO:0000256" key="6">
    <source>
        <dbReference type="ARBA" id="ARBA00022723"/>
    </source>
</evidence>
<dbReference type="PANTHER" id="PTHR30040">
    <property type="entry name" value="THIAMINE BIOSYNTHESIS LIPOPROTEIN APBE"/>
    <property type="match status" value="1"/>
</dbReference>
<dbReference type="InterPro" id="IPR024932">
    <property type="entry name" value="ApbE"/>
</dbReference>
<sequence>MTTITTVEATTDRTWALMGGSAHVRMVGGTSAALDEAEGLALALEQRWSRFITESDLSRLAVADGATLTVDPATVQLLRAMLEGWRETDHDFDPTLLPAVIAAGYRRSIVDPSRATDLPPSIVARGDLEAMRIVGDAVRLPRGMSLDAGGIGKGFAADLIAARLLAAGAHGCLVEIGGDVRVAGQAPDGTAWRISVDDPFSASANRGIVRLPEGGIATSSQRKRRWMTESGTAAHHLIDPASGRPAATSIQTVTVIAATAARAEVLTKPGFLRPVDDYLAWLPTRGAAALLIDADGVERTTSNWSDYA</sequence>
<dbReference type="RefSeq" id="WP_255160634.1">
    <property type="nucleotide sequence ID" value="NZ_CP101497.1"/>
</dbReference>
<protein>
    <recommendedName>
        <fullName evidence="3 11">FAD:protein FMN transferase</fullName>
        <ecNumber evidence="2 11">2.7.1.180</ecNumber>
    </recommendedName>
    <alternativeName>
        <fullName evidence="9 11">Flavin transferase</fullName>
    </alternativeName>
</protein>
<evidence type="ECO:0000256" key="10">
    <source>
        <dbReference type="ARBA" id="ARBA00048540"/>
    </source>
</evidence>
<evidence type="ECO:0000256" key="11">
    <source>
        <dbReference type="PIRNR" id="PIRNR006268"/>
    </source>
</evidence>
<dbReference type="PIRSF" id="PIRSF006268">
    <property type="entry name" value="ApbE"/>
    <property type="match status" value="1"/>
</dbReference>
<evidence type="ECO:0000313" key="12">
    <source>
        <dbReference type="EMBL" id="UTT63504.1"/>
    </source>
</evidence>
<keyword evidence="7 11" id="KW-0274">FAD</keyword>
<comment type="similarity">
    <text evidence="11">Belongs to the ApbE family.</text>
</comment>
<accession>A0ABY5FYW1</accession>
<dbReference type="EMBL" id="CP101497">
    <property type="protein sequence ID" value="UTT63504.1"/>
    <property type="molecule type" value="Genomic_DNA"/>
</dbReference>
<comment type="cofactor">
    <cofactor evidence="1">
        <name>Mg(2+)</name>
        <dbReference type="ChEBI" id="CHEBI:18420"/>
    </cofactor>
</comment>
<dbReference type="Proteomes" id="UP001060039">
    <property type="component" value="Chromosome"/>
</dbReference>
<evidence type="ECO:0000256" key="7">
    <source>
        <dbReference type="ARBA" id="ARBA00022827"/>
    </source>
</evidence>
<keyword evidence="4 11" id="KW-0285">Flavoprotein</keyword>
<keyword evidence="13" id="KW-1185">Reference proteome</keyword>
<organism evidence="12 13">
    <name type="scientific">Microcella humidisoli</name>
    <dbReference type="NCBI Taxonomy" id="2963406"/>
    <lineage>
        <taxon>Bacteria</taxon>
        <taxon>Bacillati</taxon>
        <taxon>Actinomycetota</taxon>
        <taxon>Actinomycetes</taxon>
        <taxon>Micrococcales</taxon>
        <taxon>Microbacteriaceae</taxon>
        <taxon>Microcella</taxon>
    </lineage>
</organism>
<evidence type="ECO:0000256" key="2">
    <source>
        <dbReference type="ARBA" id="ARBA00011955"/>
    </source>
</evidence>
<evidence type="ECO:0000256" key="1">
    <source>
        <dbReference type="ARBA" id="ARBA00001946"/>
    </source>
</evidence>
<dbReference type="InterPro" id="IPR003374">
    <property type="entry name" value="ApbE-like_sf"/>
</dbReference>
<evidence type="ECO:0000256" key="5">
    <source>
        <dbReference type="ARBA" id="ARBA00022679"/>
    </source>
</evidence>
<dbReference type="PANTHER" id="PTHR30040:SF2">
    <property type="entry name" value="FAD:PROTEIN FMN TRANSFERASE"/>
    <property type="match status" value="1"/>
</dbReference>
<evidence type="ECO:0000256" key="8">
    <source>
        <dbReference type="ARBA" id="ARBA00022842"/>
    </source>
</evidence>
<keyword evidence="6 11" id="KW-0479">Metal-binding</keyword>
<comment type="catalytic activity">
    <reaction evidence="10 11">
        <text>L-threonyl-[protein] + FAD = FMN-L-threonyl-[protein] + AMP + H(+)</text>
        <dbReference type="Rhea" id="RHEA:36847"/>
        <dbReference type="Rhea" id="RHEA-COMP:11060"/>
        <dbReference type="Rhea" id="RHEA-COMP:11061"/>
        <dbReference type="ChEBI" id="CHEBI:15378"/>
        <dbReference type="ChEBI" id="CHEBI:30013"/>
        <dbReference type="ChEBI" id="CHEBI:57692"/>
        <dbReference type="ChEBI" id="CHEBI:74257"/>
        <dbReference type="ChEBI" id="CHEBI:456215"/>
        <dbReference type="EC" id="2.7.1.180"/>
    </reaction>
</comment>
<reference evidence="12" key="1">
    <citation type="submission" date="2022-07" db="EMBL/GenBank/DDBJ databases">
        <title>Taxonomic analysis of Microcella humidisoli nov. sp., isolated from riverside soil.</title>
        <authorList>
            <person name="Molina K.M."/>
            <person name="Kim S.B."/>
        </authorList>
    </citation>
    <scope>NUCLEOTIDE SEQUENCE</scope>
    <source>
        <strain evidence="12">MMS21-STM10</strain>
    </source>
</reference>
<dbReference type="EC" id="2.7.1.180" evidence="2 11"/>
<evidence type="ECO:0000256" key="4">
    <source>
        <dbReference type="ARBA" id="ARBA00022630"/>
    </source>
</evidence>
<name>A0ABY5FYW1_9MICO</name>
<dbReference type="SUPFAM" id="SSF143631">
    <property type="entry name" value="ApbE-like"/>
    <property type="match status" value="1"/>
</dbReference>